<proteinExistence type="predicted"/>
<feature type="non-terminal residue" evidence="1">
    <location>
        <position position="1"/>
    </location>
</feature>
<evidence type="ECO:0000313" key="2">
    <source>
        <dbReference type="Proteomes" id="UP000274822"/>
    </source>
</evidence>
<evidence type="ECO:0000313" key="1">
    <source>
        <dbReference type="EMBL" id="RUS27068.1"/>
    </source>
</evidence>
<keyword evidence="2" id="KW-1185">Reference proteome</keyword>
<accession>A0A433QB82</accession>
<reference evidence="1 2" key="1">
    <citation type="journal article" date="2018" name="New Phytol.">
        <title>Phylogenomics of Endogonaceae and evolution of mycorrhizas within Mucoromycota.</title>
        <authorList>
            <person name="Chang Y."/>
            <person name="Desiro A."/>
            <person name="Na H."/>
            <person name="Sandor L."/>
            <person name="Lipzen A."/>
            <person name="Clum A."/>
            <person name="Barry K."/>
            <person name="Grigoriev I.V."/>
            <person name="Martin F.M."/>
            <person name="Stajich J.E."/>
            <person name="Smith M.E."/>
            <person name="Bonito G."/>
            <person name="Spatafora J.W."/>
        </authorList>
    </citation>
    <scope>NUCLEOTIDE SEQUENCE [LARGE SCALE GENOMIC DNA]</scope>
    <source>
        <strain evidence="1 2">AD002</strain>
    </source>
</reference>
<dbReference type="AlphaFoldDB" id="A0A433QB82"/>
<gene>
    <name evidence="1" type="ORF">BC938DRAFT_483755</name>
</gene>
<dbReference type="Proteomes" id="UP000274822">
    <property type="component" value="Unassembled WGS sequence"/>
</dbReference>
<name>A0A433QB82_9FUNG</name>
<comment type="caution">
    <text evidence="1">The sequence shown here is derived from an EMBL/GenBank/DDBJ whole genome shotgun (WGS) entry which is preliminary data.</text>
</comment>
<sequence>KGVHLSNERSSDLRQCFMKGDGEPNPALGRIRKQFEDCGILKRLKGVLRIHLEFPRVQGGTPKSYVDGEDVLVYIDISNMDTFFDENISDYPENIRTLKNMIRYIQRTKCNFFFF</sequence>
<organism evidence="1 2">
    <name type="scientific">Jimgerdemannia flammicorona</name>
    <dbReference type="NCBI Taxonomy" id="994334"/>
    <lineage>
        <taxon>Eukaryota</taxon>
        <taxon>Fungi</taxon>
        <taxon>Fungi incertae sedis</taxon>
        <taxon>Mucoromycota</taxon>
        <taxon>Mucoromycotina</taxon>
        <taxon>Endogonomycetes</taxon>
        <taxon>Endogonales</taxon>
        <taxon>Endogonaceae</taxon>
        <taxon>Jimgerdemannia</taxon>
    </lineage>
</organism>
<dbReference type="EMBL" id="RBNJ01009113">
    <property type="protein sequence ID" value="RUS27068.1"/>
    <property type="molecule type" value="Genomic_DNA"/>
</dbReference>
<protein>
    <submittedName>
        <fullName evidence="1">Uncharacterized protein</fullName>
    </submittedName>
</protein>